<dbReference type="AlphaFoldDB" id="A0A6G1HUH1"/>
<reference evidence="7" key="1">
    <citation type="journal article" date="2020" name="Stud. Mycol.">
        <title>101 Dothideomycetes genomes: a test case for predicting lifestyles and emergence of pathogens.</title>
        <authorList>
            <person name="Haridas S."/>
            <person name="Albert R."/>
            <person name="Binder M."/>
            <person name="Bloem J."/>
            <person name="Labutti K."/>
            <person name="Salamov A."/>
            <person name="Andreopoulos B."/>
            <person name="Baker S."/>
            <person name="Barry K."/>
            <person name="Bills G."/>
            <person name="Bluhm B."/>
            <person name="Cannon C."/>
            <person name="Castanera R."/>
            <person name="Culley D."/>
            <person name="Daum C."/>
            <person name="Ezra D."/>
            <person name="Gonzalez J."/>
            <person name="Henrissat B."/>
            <person name="Kuo A."/>
            <person name="Liang C."/>
            <person name="Lipzen A."/>
            <person name="Lutzoni F."/>
            <person name="Magnuson J."/>
            <person name="Mondo S."/>
            <person name="Nolan M."/>
            <person name="Ohm R."/>
            <person name="Pangilinan J."/>
            <person name="Park H.-J."/>
            <person name="Ramirez L."/>
            <person name="Alfaro M."/>
            <person name="Sun H."/>
            <person name="Tritt A."/>
            <person name="Yoshinaga Y."/>
            <person name="Zwiers L.-H."/>
            <person name="Turgeon B."/>
            <person name="Goodwin S."/>
            <person name="Spatafora J."/>
            <person name="Crous P."/>
            <person name="Grigoriev I."/>
        </authorList>
    </citation>
    <scope>NUCLEOTIDE SEQUENCE</scope>
    <source>
        <strain evidence="7">CBS 262.69</strain>
    </source>
</reference>
<dbReference type="InterPro" id="IPR038213">
    <property type="entry name" value="IFI6/IFI27-like_sf"/>
</dbReference>
<dbReference type="GO" id="GO:0016020">
    <property type="term" value="C:membrane"/>
    <property type="evidence" value="ECO:0007669"/>
    <property type="project" value="UniProtKB-SubCell"/>
</dbReference>
<keyword evidence="3" id="KW-0812">Transmembrane</keyword>
<comment type="similarity">
    <text evidence="2">Belongs to the IFI6/IFI27 family.</text>
</comment>
<organism evidence="7 8">
    <name type="scientific">Trichodelitschia bisporula</name>
    <dbReference type="NCBI Taxonomy" id="703511"/>
    <lineage>
        <taxon>Eukaryota</taxon>
        <taxon>Fungi</taxon>
        <taxon>Dikarya</taxon>
        <taxon>Ascomycota</taxon>
        <taxon>Pezizomycotina</taxon>
        <taxon>Dothideomycetes</taxon>
        <taxon>Dothideomycetes incertae sedis</taxon>
        <taxon>Phaeotrichales</taxon>
        <taxon>Phaeotrichaceae</taxon>
        <taxon>Trichodelitschia</taxon>
    </lineage>
</organism>
<dbReference type="Proteomes" id="UP000799640">
    <property type="component" value="Unassembled WGS sequence"/>
</dbReference>
<feature type="chain" id="PRO_5026196061" evidence="6">
    <location>
        <begin position="18"/>
        <end position="339"/>
    </location>
</feature>
<sequence>MNLTALLAGLNLTALSTLNMTSLPAMHSTQLSEMNITSLVDGVNLTSIGEGMNLTSLIDGMNLTSLPEINSTELSETDLASLVDGLNLISLADAVNLTSLIDETKLISSSNGINLTSILDGLNLTTLSTLNLTSLLDPLLETNPTLHTALNTTLTYIATHPADVTFIILSIAFPPTTWLRVFGFGARGVRAGSIAAAIHRTIGNVAAGSPFAIGQSVGARGRTGNLLIDVPLAVIVPVVGMLASEGGVERVKGLIDQTGDGVNALIRQAADEKAAKGLLGGFKGLVGQAGKEIPGLMAQAGDGVNGLVAKAGEGLKGPVAQAGDWFNGLFAEAKNEESS</sequence>
<evidence type="ECO:0000256" key="3">
    <source>
        <dbReference type="ARBA" id="ARBA00022692"/>
    </source>
</evidence>
<name>A0A6G1HUH1_9PEZI</name>
<gene>
    <name evidence="7" type="ORF">EJ06DRAFT_531191</name>
</gene>
<evidence type="ECO:0000256" key="6">
    <source>
        <dbReference type="SAM" id="SignalP"/>
    </source>
</evidence>
<keyword evidence="4" id="KW-1133">Transmembrane helix</keyword>
<feature type="signal peptide" evidence="6">
    <location>
        <begin position="1"/>
        <end position="17"/>
    </location>
</feature>
<evidence type="ECO:0000256" key="4">
    <source>
        <dbReference type="ARBA" id="ARBA00022989"/>
    </source>
</evidence>
<accession>A0A6G1HUH1</accession>
<evidence type="ECO:0000256" key="5">
    <source>
        <dbReference type="ARBA" id="ARBA00023136"/>
    </source>
</evidence>
<dbReference type="PANTHER" id="PTHR16932">
    <property type="entry name" value="INTERFERON ALPHA-INDUCIBLE PROTEIN 27"/>
    <property type="match status" value="1"/>
</dbReference>
<comment type="subcellular location">
    <subcellularLocation>
        <location evidence="1">Membrane</location>
        <topology evidence="1">Multi-pass membrane protein</topology>
    </subcellularLocation>
</comment>
<keyword evidence="8" id="KW-1185">Reference proteome</keyword>
<dbReference type="Pfam" id="PF06140">
    <property type="entry name" value="Ifi-6-16"/>
    <property type="match status" value="1"/>
</dbReference>
<dbReference type="OrthoDB" id="440424at2759"/>
<evidence type="ECO:0000256" key="2">
    <source>
        <dbReference type="ARBA" id="ARBA00007262"/>
    </source>
</evidence>
<dbReference type="Gene3D" id="6.10.110.10">
    <property type="match status" value="1"/>
</dbReference>
<dbReference type="EMBL" id="ML996697">
    <property type="protein sequence ID" value="KAF2399670.1"/>
    <property type="molecule type" value="Genomic_DNA"/>
</dbReference>
<protein>
    <submittedName>
        <fullName evidence="7">Uncharacterized protein</fullName>
    </submittedName>
</protein>
<keyword evidence="6" id="KW-0732">Signal</keyword>
<dbReference type="InterPro" id="IPR009311">
    <property type="entry name" value="IFI6/IFI27-like"/>
</dbReference>
<keyword evidence="5" id="KW-0472">Membrane</keyword>
<evidence type="ECO:0000313" key="7">
    <source>
        <dbReference type="EMBL" id="KAF2399670.1"/>
    </source>
</evidence>
<proteinExistence type="inferred from homology"/>
<evidence type="ECO:0000256" key="1">
    <source>
        <dbReference type="ARBA" id="ARBA00004141"/>
    </source>
</evidence>
<dbReference type="PANTHER" id="PTHR16932:SF18">
    <property type="entry name" value="INTERFERON, ALPHA-INDUCIBLE PROTEIN 27-LIKE 2"/>
    <property type="match status" value="1"/>
</dbReference>
<evidence type="ECO:0000313" key="8">
    <source>
        <dbReference type="Proteomes" id="UP000799640"/>
    </source>
</evidence>